<name>A0ABQ5SBJ1_9CHLO</name>
<dbReference type="EMBL" id="BSDZ01000047">
    <property type="protein sequence ID" value="GLI66905.1"/>
    <property type="molecule type" value="Genomic_DNA"/>
</dbReference>
<organism evidence="1 2">
    <name type="scientific">Volvox africanus</name>
    <dbReference type="NCBI Taxonomy" id="51714"/>
    <lineage>
        <taxon>Eukaryota</taxon>
        <taxon>Viridiplantae</taxon>
        <taxon>Chlorophyta</taxon>
        <taxon>core chlorophytes</taxon>
        <taxon>Chlorophyceae</taxon>
        <taxon>CS clade</taxon>
        <taxon>Chlamydomonadales</taxon>
        <taxon>Volvocaceae</taxon>
        <taxon>Volvox</taxon>
    </lineage>
</organism>
<dbReference type="InterPro" id="IPR008685">
    <property type="entry name" value="Centromere_Mis12"/>
</dbReference>
<dbReference type="Proteomes" id="UP001165090">
    <property type="component" value="Unassembled WGS sequence"/>
</dbReference>
<reference evidence="1 2" key="1">
    <citation type="journal article" date="2023" name="IScience">
        <title>Expanded male sex-determining region conserved during the evolution of homothallism in the green alga Volvox.</title>
        <authorList>
            <person name="Yamamoto K."/>
            <person name="Matsuzaki R."/>
            <person name="Mahakham W."/>
            <person name="Heman W."/>
            <person name="Sekimoto H."/>
            <person name="Kawachi M."/>
            <person name="Minakuchi Y."/>
            <person name="Toyoda A."/>
            <person name="Nozaki H."/>
        </authorList>
    </citation>
    <scope>NUCLEOTIDE SEQUENCE [LARGE SCALE GENOMIC DNA]</scope>
    <source>
        <strain evidence="1 2">NIES-4468</strain>
    </source>
</reference>
<feature type="non-terminal residue" evidence="1">
    <location>
        <position position="221"/>
    </location>
</feature>
<sequence length="221" mass="24063">MAFQQPEPGQTFADDVHNVVLDYCADGVDAFLGCVGPALHRAGASLEDERLLLEGSQRLYDSLVAKASSSLQLFEKLCKTMIFQVPPPADIPKMKPVSLPEGMSDGFGSDFQSEEQLIVQIASMRKEICKVDRRCMSLHKELQRVDNAMVACGDTSSVRATASTATSIKDTILAISEAVENLHVMLEKASRLQSGAHQGIENPVATLNEALRRVPSDKVFE</sequence>
<protein>
    <recommendedName>
        <fullName evidence="3">Protein MIS12 homolog</fullName>
    </recommendedName>
</protein>
<gene>
    <name evidence="1" type="ORF">VaNZ11_010932</name>
</gene>
<keyword evidence="2" id="KW-1185">Reference proteome</keyword>
<dbReference type="Pfam" id="PF05859">
    <property type="entry name" value="Mis12"/>
    <property type="match status" value="1"/>
</dbReference>
<comment type="caution">
    <text evidence="1">The sequence shown here is derived from an EMBL/GenBank/DDBJ whole genome shotgun (WGS) entry which is preliminary data.</text>
</comment>
<proteinExistence type="predicted"/>
<evidence type="ECO:0000313" key="2">
    <source>
        <dbReference type="Proteomes" id="UP001165090"/>
    </source>
</evidence>
<accession>A0ABQ5SBJ1</accession>
<evidence type="ECO:0008006" key="3">
    <source>
        <dbReference type="Google" id="ProtNLM"/>
    </source>
</evidence>
<evidence type="ECO:0000313" key="1">
    <source>
        <dbReference type="EMBL" id="GLI66905.1"/>
    </source>
</evidence>